<keyword evidence="3" id="KW-1185">Reference proteome</keyword>
<accession>A0A8H6NK29</accession>
<dbReference type="Proteomes" id="UP000654918">
    <property type="component" value="Unassembled WGS sequence"/>
</dbReference>
<dbReference type="EMBL" id="WIGO01000038">
    <property type="protein sequence ID" value="KAF6835713.1"/>
    <property type="molecule type" value="Genomic_DNA"/>
</dbReference>
<evidence type="ECO:0000313" key="2">
    <source>
        <dbReference type="EMBL" id="KAF6835713.1"/>
    </source>
</evidence>
<evidence type="ECO:0000256" key="1">
    <source>
        <dbReference type="SAM" id="MobiDB-lite"/>
    </source>
</evidence>
<evidence type="ECO:0000313" key="3">
    <source>
        <dbReference type="Proteomes" id="UP000654918"/>
    </source>
</evidence>
<gene>
    <name evidence="2" type="ORF">CPLU01_04183</name>
</gene>
<dbReference type="AlphaFoldDB" id="A0A8H6NK29"/>
<proteinExistence type="predicted"/>
<name>A0A8H6NK29_9PEZI</name>
<reference evidence="2" key="1">
    <citation type="journal article" date="2020" name="Phytopathology">
        <title>Genome Sequence Resources of Colletotrichum truncatum, C. plurivorum, C. musicola, and C. sojae: Four Species Pathogenic to Soybean (Glycine max).</title>
        <authorList>
            <person name="Rogerio F."/>
            <person name="Boufleur T.R."/>
            <person name="Ciampi-Guillardi M."/>
            <person name="Sukno S.A."/>
            <person name="Thon M.R."/>
            <person name="Massola Junior N.S."/>
            <person name="Baroncelli R."/>
        </authorList>
    </citation>
    <scope>NUCLEOTIDE SEQUENCE</scope>
    <source>
        <strain evidence="2">LFN00145</strain>
    </source>
</reference>
<feature type="region of interest" description="Disordered" evidence="1">
    <location>
        <begin position="25"/>
        <end position="54"/>
    </location>
</feature>
<protein>
    <submittedName>
        <fullName evidence="2">Uncharacterized protein</fullName>
    </submittedName>
</protein>
<organism evidence="2 3">
    <name type="scientific">Colletotrichum plurivorum</name>
    <dbReference type="NCBI Taxonomy" id="2175906"/>
    <lineage>
        <taxon>Eukaryota</taxon>
        <taxon>Fungi</taxon>
        <taxon>Dikarya</taxon>
        <taxon>Ascomycota</taxon>
        <taxon>Pezizomycotina</taxon>
        <taxon>Sordariomycetes</taxon>
        <taxon>Hypocreomycetidae</taxon>
        <taxon>Glomerellales</taxon>
        <taxon>Glomerellaceae</taxon>
        <taxon>Colletotrichum</taxon>
        <taxon>Colletotrichum orchidearum species complex</taxon>
    </lineage>
</organism>
<sequence length="117" mass="12656">MVFLIQVTDRGRTLQRGGNHQRVLRRSLDEEVERSEFGASIGQEPEDDEDGMDQGRQKAVMEFANAAALGAEKWADAAVLLSAGLRAAMMWSTWVTIQGTSRGSMSVDGPETKAGAS</sequence>
<comment type="caution">
    <text evidence="2">The sequence shown here is derived from an EMBL/GenBank/DDBJ whole genome shotgun (WGS) entry which is preliminary data.</text>
</comment>